<keyword evidence="5 6" id="KW-0472">Membrane</keyword>
<feature type="region of interest" description="Disordered" evidence="7">
    <location>
        <begin position="1"/>
        <end position="69"/>
    </location>
</feature>
<dbReference type="NCBIfam" id="TIGR01933">
    <property type="entry name" value="hflK"/>
    <property type="match status" value="1"/>
</dbReference>
<comment type="subcellular location">
    <subcellularLocation>
        <location evidence="1">Membrane</location>
        <topology evidence="1">Single-pass membrane protein</topology>
    </subcellularLocation>
</comment>
<evidence type="ECO:0000313" key="10">
    <source>
        <dbReference type="Proteomes" id="UP001596492"/>
    </source>
</evidence>
<proteinExistence type="inferred from homology"/>
<evidence type="ECO:0000256" key="4">
    <source>
        <dbReference type="ARBA" id="ARBA00022989"/>
    </source>
</evidence>
<dbReference type="PANTHER" id="PTHR43327:SF2">
    <property type="entry name" value="MODULATOR OF FTSH PROTEASE HFLK"/>
    <property type="match status" value="1"/>
</dbReference>
<dbReference type="Gene3D" id="3.30.479.30">
    <property type="entry name" value="Band 7 domain"/>
    <property type="match status" value="1"/>
</dbReference>
<keyword evidence="4 6" id="KW-1133">Transmembrane helix</keyword>
<evidence type="ECO:0000256" key="1">
    <source>
        <dbReference type="ARBA" id="ARBA00004167"/>
    </source>
</evidence>
<sequence length="366" mass="39974">MPWNDNKGGKGPWGDGPTGSGGEDKSPWGRPGDNGQQGPDLEDSLRKMQEKFANRRKGGGRGGKGGKGSGGGFNGAGFALFAVIAAVGWVATGVFQVNEQEQAVVLRFGEYHSTRGPGFQLRFPDPIETHQIVPVNKIQSIEVGSGAKGQMLTGDANIVDIDFKVFWKVSNPQDFLFNVKRPVDMLRAVAESSMREVVGKRDLVPIISSGRDEVAASVLQLMQDTLDSYGAGIQITEINVAKSDPPAEVIDAFRDVRNAGQDKETTINQAKAYANNVVPRARGEAEKLLQEAEAYRSQVISVATGEAERFRLIYEEYRKAPRVTRERMYLETMEEVLGRSDTMILDGDSGALPYLPLDQLRRKEAN</sequence>
<comment type="subunit">
    <text evidence="6">HflC and HflK may interact to form a multimeric complex.</text>
</comment>
<feature type="transmembrane region" description="Helical" evidence="6">
    <location>
        <begin position="71"/>
        <end position="91"/>
    </location>
</feature>
<protein>
    <recommendedName>
        <fullName evidence="6">Protein HflK</fullName>
    </recommendedName>
</protein>
<dbReference type="GO" id="GO:0006508">
    <property type="term" value="P:proteolysis"/>
    <property type="evidence" value="ECO:0007669"/>
    <property type="project" value="UniProtKB-KW"/>
</dbReference>
<evidence type="ECO:0000259" key="8">
    <source>
        <dbReference type="SMART" id="SM00244"/>
    </source>
</evidence>
<organism evidence="9 10">
    <name type="scientific">Hirschia litorea</name>
    <dbReference type="NCBI Taxonomy" id="1199156"/>
    <lineage>
        <taxon>Bacteria</taxon>
        <taxon>Pseudomonadati</taxon>
        <taxon>Pseudomonadota</taxon>
        <taxon>Alphaproteobacteria</taxon>
        <taxon>Hyphomonadales</taxon>
        <taxon>Hyphomonadaceae</taxon>
        <taxon>Hirschia</taxon>
    </lineage>
</organism>
<keyword evidence="3 6" id="KW-0812">Transmembrane</keyword>
<dbReference type="InterPro" id="IPR050710">
    <property type="entry name" value="Band7/mec-2_domain"/>
</dbReference>
<evidence type="ECO:0000256" key="6">
    <source>
        <dbReference type="RuleBase" id="RU364113"/>
    </source>
</evidence>
<dbReference type="InterPro" id="IPR010201">
    <property type="entry name" value="HflK"/>
</dbReference>
<reference evidence="10" key="1">
    <citation type="journal article" date="2019" name="Int. J. Syst. Evol. Microbiol.">
        <title>The Global Catalogue of Microorganisms (GCM) 10K type strain sequencing project: providing services to taxonomists for standard genome sequencing and annotation.</title>
        <authorList>
            <consortium name="The Broad Institute Genomics Platform"/>
            <consortium name="The Broad Institute Genome Sequencing Center for Infectious Disease"/>
            <person name="Wu L."/>
            <person name="Ma J."/>
        </authorList>
    </citation>
    <scope>NUCLEOTIDE SEQUENCE [LARGE SCALE GENOMIC DNA]</scope>
    <source>
        <strain evidence="10">CCUG 51308</strain>
    </source>
</reference>
<dbReference type="EMBL" id="JBHTBR010000005">
    <property type="protein sequence ID" value="MFC7291868.1"/>
    <property type="molecule type" value="Genomic_DNA"/>
</dbReference>
<comment type="caution">
    <text evidence="9">The sequence shown here is derived from an EMBL/GenBank/DDBJ whole genome shotgun (WGS) entry which is preliminary data.</text>
</comment>
<feature type="compositionally biased region" description="Gly residues" evidence="7">
    <location>
        <begin position="9"/>
        <end position="21"/>
    </location>
</feature>
<evidence type="ECO:0000256" key="5">
    <source>
        <dbReference type="ARBA" id="ARBA00023136"/>
    </source>
</evidence>
<dbReference type="CDD" id="cd03404">
    <property type="entry name" value="SPFH_HflK"/>
    <property type="match status" value="1"/>
</dbReference>
<gene>
    <name evidence="9" type="primary">hflK</name>
    <name evidence="9" type="ORF">ACFQS8_09595</name>
</gene>
<comment type="function">
    <text evidence="6">HflC and HflK could encode or regulate a protease.</text>
</comment>
<feature type="compositionally biased region" description="Basic and acidic residues" evidence="7">
    <location>
        <begin position="43"/>
        <end position="53"/>
    </location>
</feature>
<feature type="domain" description="Band 7" evidence="8">
    <location>
        <begin position="92"/>
        <end position="257"/>
    </location>
</feature>
<keyword evidence="10" id="KW-1185">Reference proteome</keyword>
<name>A0ABW2ILW0_9PROT</name>
<evidence type="ECO:0000256" key="3">
    <source>
        <dbReference type="ARBA" id="ARBA00022692"/>
    </source>
</evidence>
<accession>A0ABW2ILW0</accession>
<dbReference type="GO" id="GO:0008233">
    <property type="term" value="F:peptidase activity"/>
    <property type="evidence" value="ECO:0007669"/>
    <property type="project" value="UniProtKB-KW"/>
</dbReference>
<dbReference type="Pfam" id="PF01145">
    <property type="entry name" value="Band_7"/>
    <property type="match status" value="1"/>
</dbReference>
<dbReference type="PANTHER" id="PTHR43327">
    <property type="entry name" value="STOMATIN-LIKE PROTEIN 2, MITOCHONDRIAL"/>
    <property type="match status" value="1"/>
</dbReference>
<dbReference type="InterPro" id="IPR036013">
    <property type="entry name" value="Band_7/SPFH_dom_sf"/>
</dbReference>
<dbReference type="InterPro" id="IPR001107">
    <property type="entry name" value="Band_7"/>
</dbReference>
<comment type="similarity">
    <text evidence="2 6">Belongs to the band 7/mec-2 family. HflK subfamily.</text>
</comment>
<dbReference type="SUPFAM" id="SSF117892">
    <property type="entry name" value="Band 7/SPFH domain"/>
    <property type="match status" value="1"/>
</dbReference>
<dbReference type="RefSeq" id="WP_382167106.1">
    <property type="nucleotide sequence ID" value="NZ_JBHTBR010000005.1"/>
</dbReference>
<evidence type="ECO:0000313" key="9">
    <source>
        <dbReference type="EMBL" id="MFC7291868.1"/>
    </source>
</evidence>
<dbReference type="SMART" id="SM00244">
    <property type="entry name" value="PHB"/>
    <property type="match status" value="1"/>
</dbReference>
<evidence type="ECO:0000256" key="7">
    <source>
        <dbReference type="SAM" id="MobiDB-lite"/>
    </source>
</evidence>
<keyword evidence="9" id="KW-0645">Protease</keyword>
<evidence type="ECO:0000256" key="2">
    <source>
        <dbReference type="ARBA" id="ARBA00006971"/>
    </source>
</evidence>
<keyword evidence="9" id="KW-0378">Hydrolase</keyword>
<feature type="compositionally biased region" description="Gly residues" evidence="7">
    <location>
        <begin position="60"/>
        <end position="69"/>
    </location>
</feature>
<dbReference type="Proteomes" id="UP001596492">
    <property type="component" value="Unassembled WGS sequence"/>
</dbReference>